<accession>A0A931GZU1</accession>
<dbReference type="EMBL" id="JADWYR010000003">
    <property type="protein sequence ID" value="MBG9378416.1"/>
    <property type="molecule type" value="Genomic_DNA"/>
</dbReference>
<comment type="caution">
    <text evidence="1">The sequence shown here is derived from an EMBL/GenBank/DDBJ whole genome shotgun (WGS) entry which is preliminary data.</text>
</comment>
<proteinExistence type="predicted"/>
<dbReference type="AlphaFoldDB" id="A0A931GZU1"/>
<name>A0A931GZU1_9BACT</name>
<protein>
    <submittedName>
        <fullName evidence="1">Uncharacterized protein</fullName>
    </submittedName>
</protein>
<evidence type="ECO:0000313" key="1">
    <source>
        <dbReference type="EMBL" id="MBG9378416.1"/>
    </source>
</evidence>
<reference evidence="1" key="1">
    <citation type="submission" date="2020-11" db="EMBL/GenBank/DDBJ databases">
        <title>Bacterial whole genome sequence for Panacibacter sp. DH6.</title>
        <authorList>
            <person name="Le V."/>
            <person name="Ko S."/>
            <person name="Ahn C.-Y."/>
            <person name="Oh H.-M."/>
        </authorList>
    </citation>
    <scope>NUCLEOTIDE SEQUENCE</scope>
    <source>
        <strain evidence="1">DH6</strain>
    </source>
</reference>
<evidence type="ECO:0000313" key="2">
    <source>
        <dbReference type="Proteomes" id="UP000628448"/>
    </source>
</evidence>
<sequence length="90" mass="10163">MDTFISSCWHYSNVSSFRPTQPERTAIKETTVREFTQHTLALNYSTLVANEGTNRQEMESVINHIIADMAGLDLEEVTSEKKIADDLGID</sequence>
<dbReference type="Proteomes" id="UP000628448">
    <property type="component" value="Unassembled WGS sequence"/>
</dbReference>
<keyword evidence="2" id="KW-1185">Reference proteome</keyword>
<dbReference type="RefSeq" id="WP_196992520.1">
    <property type="nucleotide sequence ID" value="NZ_JADWYR010000003.1"/>
</dbReference>
<organism evidence="1 2">
    <name type="scientific">Panacibacter microcysteis</name>
    <dbReference type="NCBI Taxonomy" id="2793269"/>
    <lineage>
        <taxon>Bacteria</taxon>
        <taxon>Pseudomonadati</taxon>
        <taxon>Bacteroidota</taxon>
        <taxon>Chitinophagia</taxon>
        <taxon>Chitinophagales</taxon>
        <taxon>Chitinophagaceae</taxon>
        <taxon>Panacibacter</taxon>
    </lineage>
</organism>
<gene>
    <name evidence="1" type="ORF">I5907_19415</name>
</gene>